<dbReference type="GO" id="GO:0006914">
    <property type="term" value="P:autophagy"/>
    <property type="evidence" value="ECO:0007669"/>
    <property type="project" value="UniProtKB-KW"/>
</dbReference>
<dbReference type="Gene3D" id="3.10.20.90">
    <property type="entry name" value="Phosphatidylinositol 3-kinase Catalytic Subunit, Chain A, domain 1"/>
    <property type="match status" value="1"/>
</dbReference>
<comment type="similarity">
    <text evidence="4">Belongs to the ATG12 family.</text>
</comment>
<keyword evidence="3 4" id="KW-0072">Autophagy</keyword>
<sequence length="92" mass="10507">MSEGKVEILLKAVGNAPIMKQKNWFVEPKKTVAELTSFFRQYLRLDASESLFLYVNQCFAPSPDQTVANLQECFASPKTKLVFHYSKMNAWG</sequence>
<dbReference type="SUPFAM" id="SSF54236">
    <property type="entry name" value="Ubiquitin-like"/>
    <property type="match status" value="1"/>
</dbReference>
<reference evidence="5 6" key="1">
    <citation type="submission" date="2024-08" db="EMBL/GenBank/DDBJ databases">
        <title>Gnathostoma spinigerum genome.</title>
        <authorList>
            <person name="Gonzalez-Bertolin B."/>
            <person name="Monzon S."/>
            <person name="Zaballos A."/>
            <person name="Jimenez P."/>
            <person name="Dekumyoy P."/>
            <person name="Varona S."/>
            <person name="Cuesta I."/>
            <person name="Sumanam S."/>
            <person name="Adisakwattana P."/>
            <person name="Gasser R.B."/>
            <person name="Hernandez-Gonzalez A."/>
            <person name="Young N.D."/>
            <person name="Perteguer M.J."/>
        </authorList>
    </citation>
    <scope>NUCLEOTIDE SEQUENCE [LARGE SCALE GENOMIC DNA]</scope>
    <source>
        <strain evidence="5">AL3</strain>
        <tissue evidence="5">Liver</tissue>
    </source>
</reference>
<evidence type="ECO:0000256" key="4">
    <source>
        <dbReference type="RuleBase" id="RU361201"/>
    </source>
</evidence>
<dbReference type="Proteomes" id="UP001608902">
    <property type="component" value="Unassembled WGS sequence"/>
</dbReference>
<comment type="caution">
    <text evidence="5">The sequence shown here is derived from an EMBL/GenBank/DDBJ whole genome shotgun (WGS) entry which is preliminary data.</text>
</comment>
<dbReference type="PANTHER" id="PTHR13385:SF0">
    <property type="entry name" value="UBIQUITIN-LIKE PROTEIN ATG12"/>
    <property type="match status" value="1"/>
</dbReference>
<evidence type="ECO:0000256" key="3">
    <source>
        <dbReference type="ARBA" id="ARBA00023006"/>
    </source>
</evidence>
<evidence type="ECO:0000313" key="5">
    <source>
        <dbReference type="EMBL" id="MFH4973362.1"/>
    </source>
</evidence>
<gene>
    <name evidence="5" type="ORF">AB6A40_000071</name>
</gene>
<dbReference type="AlphaFoldDB" id="A0ABD6E3E6"/>
<dbReference type="InterPro" id="IPR029071">
    <property type="entry name" value="Ubiquitin-like_domsf"/>
</dbReference>
<keyword evidence="6" id="KW-1185">Reference proteome</keyword>
<name>A0ABD6E3E6_9BILA</name>
<keyword evidence="1 4" id="KW-1017">Isopeptide bond</keyword>
<evidence type="ECO:0000256" key="1">
    <source>
        <dbReference type="ARBA" id="ARBA00022499"/>
    </source>
</evidence>
<dbReference type="CDD" id="cd01612">
    <property type="entry name" value="Ubl_ATG12"/>
    <property type="match status" value="1"/>
</dbReference>
<comment type="function">
    <text evidence="4">Ubiquitin-like protein involved in autophagic vesicle formation.</text>
</comment>
<evidence type="ECO:0000256" key="2">
    <source>
        <dbReference type="ARBA" id="ARBA00022786"/>
    </source>
</evidence>
<comment type="subunit">
    <text evidence="4">Forms a conjugate with ATG5.</text>
</comment>
<proteinExistence type="inferred from homology"/>
<dbReference type="EMBL" id="JBGFUD010000015">
    <property type="protein sequence ID" value="MFH4973362.1"/>
    <property type="molecule type" value="Genomic_DNA"/>
</dbReference>
<dbReference type="InterPro" id="IPR007242">
    <property type="entry name" value="Atg12"/>
</dbReference>
<keyword evidence="2 4" id="KW-0833">Ubl conjugation pathway</keyword>
<dbReference type="PANTHER" id="PTHR13385">
    <property type="entry name" value="AUTOPHAGY PROTEIN 12"/>
    <property type="match status" value="1"/>
</dbReference>
<evidence type="ECO:0000313" key="6">
    <source>
        <dbReference type="Proteomes" id="UP001608902"/>
    </source>
</evidence>
<dbReference type="Pfam" id="PF04110">
    <property type="entry name" value="APG12"/>
    <property type="match status" value="1"/>
</dbReference>
<protein>
    <recommendedName>
        <fullName evidence="4">Ubiquitin-like protein ATG12</fullName>
    </recommendedName>
</protein>
<organism evidence="5 6">
    <name type="scientific">Gnathostoma spinigerum</name>
    <dbReference type="NCBI Taxonomy" id="75299"/>
    <lineage>
        <taxon>Eukaryota</taxon>
        <taxon>Metazoa</taxon>
        <taxon>Ecdysozoa</taxon>
        <taxon>Nematoda</taxon>
        <taxon>Chromadorea</taxon>
        <taxon>Rhabditida</taxon>
        <taxon>Spirurina</taxon>
        <taxon>Gnathostomatomorpha</taxon>
        <taxon>Gnathostomatoidea</taxon>
        <taxon>Gnathostomatidae</taxon>
        <taxon>Gnathostoma</taxon>
    </lineage>
</organism>
<accession>A0ABD6E3E6</accession>